<feature type="domain" description="N-end aminoacyl transferase N-terminal" evidence="7">
    <location>
        <begin position="44"/>
        <end position="113"/>
    </location>
</feature>
<dbReference type="EMBL" id="JAMFTS010000001">
    <property type="protein sequence ID" value="KAJ4807011.1"/>
    <property type="molecule type" value="Genomic_DNA"/>
</dbReference>
<evidence type="ECO:0000256" key="2">
    <source>
        <dbReference type="ARBA" id="ARBA00022679"/>
    </source>
</evidence>
<dbReference type="PANTHER" id="PTHR21367">
    <property type="entry name" value="ARGININE-TRNA-PROTEIN TRANSFERASE 1"/>
    <property type="match status" value="1"/>
</dbReference>
<gene>
    <name evidence="9" type="ORF">LUZ62_019577</name>
</gene>
<sequence>MDADVASNSGGGKEPGQGKRKRSGEEKGKELSVIVDYGRRRSLCDYCFSSSPSKISHGFWAYNLTSNDYQDLVYRGWRRSGCIVYKPEMDKTCCPQYTIRLKASDFTSSKEQDRVLKKMQRYLAGALDSKFDKSNEMSKPNLLKNEPYKSTDSRKSSNTDQTSLVFLTVPPKEIENEEKFLSFLSDIIDNGINEFLQRRGLPLTGQNPKSVVKRVKPQIKRKLKDIVTKEEELVYTCNVSFQIEAYIKKVESKIESMDLISPNIIAEELAKTISSQNLSGSTVKACNGHLNFQSVAKQETVVVEPVEKPVQPQETPRRDYDTPKKRRRLEIRMKRSEFDPEEYVIYEKYQKLVHQDTEVSIESYIEFLVDTPIPFVQPDGSSRIPPCGLGSFHQQYLLDGRIIAVGVVSCPNVCQVNIYFGTLILHFYPWENSRL</sequence>
<dbReference type="InterPro" id="IPR030700">
    <property type="entry name" value="N-end_Aminoacyl_Trfase"/>
</dbReference>
<evidence type="ECO:0000256" key="4">
    <source>
        <dbReference type="ARBA" id="ARBA00023315"/>
    </source>
</evidence>
<organism evidence="9 10">
    <name type="scientific">Rhynchospora pubera</name>
    <dbReference type="NCBI Taxonomy" id="906938"/>
    <lineage>
        <taxon>Eukaryota</taxon>
        <taxon>Viridiplantae</taxon>
        <taxon>Streptophyta</taxon>
        <taxon>Embryophyta</taxon>
        <taxon>Tracheophyta</taxon>
        <taxon>Spermatophyta</taxon>
        <taxon>Magnoliopsida</taxon>
        <taxon>Liliopsida</taxon>
        <taxon>Poales</taxon>
        <taxon>Cyperaceae</taxon>
        <taxon>Cyperoideae</taxon>
        <taxon>Rhynchosporeae</taxon>
        <taxon>Rhynchospora</taxon>
    </lineage>
</organism>
<comment type="similarity">
    <text evidence="1 5">Belongs to the R-transferase family.</text>
</comment>
<proteinExistence type="inferred from homology"/>
<dbReference type="GO" id="GO:0004057">
    <property type="term" value="F:arginyl-tRNA--protein transferase activity"/>
    <property type="evidence" value="ECO:0007669"/>
    <property type="project" value="UniProtKB-EC"/>
</dbReference>
<protein>
    <recommendedName>
        <fullName evidence="5">Arginyl-tRNA--protein transferase</fullName>
        <ecNumber evidence="5">2.3.2.8</ecNumber>
    </recommendedName>
</protein>
<keyword evidence="4 5" id="KW-0012">Acyltransferase</keyword>
<evidence type="ECO:0000256" key="3">
    <source>
        <dbReference type="ARBA" id="ARBA00022786"/>
    </source>
</evidence>
<evidence type="ECO:0000256" key="5">
    <source>
        <dbReference type="PIRNR" id="PIRNR037207"/>
    </source>
</evidence>
<dbReference type="Proteomes" id="UP001140206">
    <property type="component" value="Chromosome 1"/>
</dbReference>
<feature type="region of interest" description="Disordered" evidence="6">
    <location>
        <begin position="135"/>
        <end position="158"/>
    </location>
</feature>
<dbReference type="PANTHER" id="PTHR21367:SF1">
    <property type="entry name" value="ARGINYL-TRNA--PROTEIN TRANSFERASE 1"/>
    <property type="match status" value="1"/>
</dbReference>
<evidence type="ECO:0000313" key="10">
    <source>
        <dbReference type="Proteomes" id="UP001140206"/>
    </source>
</evidence>
<comment type="function">
    <text evidence="5">Involved in the post-translational conjugation of arginine to the N-terminal aspartate or glutamate of a protein. This arginylation is required for degradation of the protein via the ubiquitin pathway.</text>
</comment>
<dbReference type="Pfam" id="PF04376">
    <property type="entry name" value="ATE_N"/>
    <property type="match status" value="1"/>
</dbReference>
<evidence type="ECO:0000256" key="1">
    <source>
        <dbReference type="ARBA" id="ARBA00009991"/>
    </source>
</evidence>
<feature type="domain" description="N-end rule aminoacyl transferase C-terminal" evidence="8">
    <location>
        <begin position="341"/>
        <end position="420"/>
    </location>
</feature>
<dbReference type="AlphaFoldDB" id="A0AAV8GUR1"/>
<evidence type="ECO:0000259" key="7">
    <source>
        <dbReference type="Pfam" id="PF04376"/>
    </source>
</evidence>
<reference evidence="9" key="1">
    <citation type="submission" date="2022-08" db="EMBL/GenBank/DDBJ databases">
        <authorList>
            <person name="Marques A."/>
        </authorList>
    </citation>
    <scope>NUCLEOTIDE SEQUENCE</scope>
    <source>
        <strain evidence="9">RhyPub2mFocal</strain>
        <tissue evidence="9">Leaves</tissue>
    </source>
</reference>
<feature type="region of interest" description="Disordered" evidence="6">
    <location>
        <begin position="1"/>
        <end position="27"/>
    </location>
</feature>
<comment type="caution">
    <text evidence="9">The sequence shown here is derived from an EMBL/GenBank/DDBJ whole genome shotgun (WGS) entry which is preliminary data.</text>
</comment>
<dbReference type="InterPro" id="IPR017137">
    <property type="entry name" value="Arg-tRNA-P_Trfase_1_euk"/>
</dbReference>
<dbReference type="InterPro" id="IPR007471">
    <property type="entry name" value="N-end_Aminoacyl_Trfase_N"/>
</dbReference>
<evidence type="ECO:0000259" key="8">
    <source>
        <dbReference type="Pfam" id="PF04377"/>
    </source>
</evidence>
<dbReference type="EC" id="2.3.2.8" evidence="5"/>
<feature type="compositionally biased region" description="Basic and acidic residues" evidence="6">
    <location>
        <begin position="146"/>
        <end position="157"/>
    </location>
</feature>
<keyword evidence="10" id="KW-1185">Reference proteome</keyword>
<dbReference type="GO" id="GO:0005737">
    <property type="term" value="C:cytoplasm"/>
    <property type="evidence" value="ECO:0007669"/>
    <property type="project" value="TreeGrafter"/>
</dbReference>
<evidence type="ECO:0000313" key="9">
    <source>
        <dbReference type="EMBL" id="KAJ4807011.1"/>
    </source>
</evidence>
<evidence type="ECO:0000256" key="6">
    <source>
        <dbReference type="SAM" id="MobiDB-lite"/>
    </source>
</evidence>
<comment type="catalytic activity">
    <reaction evidence="5">
        <text>an N-terminal L-alpha-aminoacyl-[protein] + L-arginyl-tRNA(Arg) = an N-terminal L-arginyl-L-aminoacyl-[protein] + tRNA(Arg) + H(+)</text>
        <dbReference type="Rhea" id="RHEA:10208"/>
        <dbReference type="Rhea" id="RHEA-COMP:9658"/>
        <dbReference type="Rhea" id="RHEA-COMP:9673"/>
        <dbReference type="Rhea" id="RHEA-COMP:10636"/>
        <dbReference type="Rhea" id="RHEA-COMP:10638"/>
        <dbReference type="ChEBI" id="CHEBI:15378"/>
        <dbReference type="ChEBI" id="CHEBI:78442"/>
        <dbReference type="ChEBI" id="CHEBI:78513"/>
        <dbReference type="ChEBI" id="CHEBI:78597"/>
        <dbReference type="ChEBI" id="CHEBI:83562"/>
        <dbReference type="EC" id="2.3.2.8"/>
    </reaction>
</comment>
<keyword evidence="2 5" id="KW-0808">Transferase</keyword>
<dbReference type="InterPro" id="IPR007472">
    <property type="entry name" value="N-end_Aminoacyl_Trfase_C"/>
</dbReference>
<accession>A0AAV8GUR1</accession>
<name>A0AAV8GUR1_9POAL</name>
<dbReference type="Pfam" id="PF04377">
    <property type="entry name" value="ATE_C"/>
    <property type="match status" value="1"/>
</dbReference>
<dbReference type="PIRSF" id="PIRSF037207">
    <property type="entry name" value="ATE1_euk"/>
    <property type="match status" value="1"/>
</dbReference>
<keyword evidence="3 5" id="KW-0833">Ubl conjugation pathway</keyword>